<dbReference type="GeneID" id="108859508"/>
<dbReference type="PANTHER" id="PTHR43204:SF1">
    <property type="entry name" value="ABC TRANSPORTER I FAMILY MEMBER 6, CHLOROPLASTIC"/>
    <property type="match status" value="1"/>
</dbReference>
<dbReference type="AlphaFoldDB" id="A0A6J0NVT5"/>
<gene>
    <name evidence="6" type="primary">LOC108859508</name>
</gene>
<organism evidence="5 6">
    <name type="scientific">Raphanus sativus</name>
    <name type="common">Radish</name>
    <name type="synonym">Raphanus raphanistrum var. sativus</name>
    <dbReference type="NCBI Taxonomy" id="3726"/>
    <lineage>
        <taxon>Eukaryota</taxon>
        <taxon>Viridiplantae</taxon>
        <taxon>Streptophyta</taxon>
        <taxon>Embryophyta</taxon>
        <taxon>Tracheophyta</taxon>
        <taxon>Spermatophyta</taxon>
        <taxon>Magnoliopsida</taxon>
        <taxon>eudicotyledons</taxon>
        <taxon>Gunneridae</taxon>
        <taxon>Pentapetalae</taxon>
        <taxon>rosids</taxon>
        <taxon>malvids</taxon>
        <taxon>Brassicales</taxon>
        <taxon>Brassicaceae</taxon>
        <taxon>Brassiceae</taxon>
        <taxon>Raphanus</taxon>
    </lineage>
</organism>
<dbReference type="InterPro" id="IPR017871">
    <property type="entry name" value="ABC_transporter-like_CS"/>
</dbReference>
<evidence type="ECO:0000313" key="5">
    <source>
        <dbReference type="Proteomes" id="UP000504610"/>
    </source>
</evidence>
<dbReference type="InterPro" id="IPR003593">
    <property type="entry name" value="AAA+_ATPase"/>
</dbReference>
<reference evidence="6" key="2">
    <citation type="submission" date="2025-08" db="UniProtKB">
        <authorList>
            <consortium name="RefSeq"/>
        </authorList>
    </citation>
    <scope>IDENTIFICATION</scope>
    <source>
        <tissue evidence="6">Leaf</tissue>
    </source>
</reference>
<dbReference type="OrthoDB" id="6500128at2759"/>
<evidence type="ECO:0000313" key="6">
    <source>
        <dbReference type="RefSeq" id="XP_018488917.2"/>
    </source>
</evidence>
<keyword evidence="2" id="KW-0067">ATP-binding</keyword>
<dbReference type="CDD" id="cd03217">
    <property type="entry name" value="ABC_FeS_Assembly"/>
    <property type="match status" value="1"/>
</dbReference>
<dbReference type="InterPro" id="IPR010230">
    <property type="entry name" value="FeS-cluster_ATPase_SufC"/>
</dbReference>
<accession>A0A6J0NVT5</accession>
<dbReference type="InterPro" id="IPR003439">
    <property type="entry name" value="ABC_transporter-like_ATP-bd"/>
</dbReference>
<evidence type="ECO:0000256" key="2">
    <source>
        <dbReference type="ARBA" id="ARBA00022840"/>
    </source>
</evidence>
<dbReference type="RefSeq" id="XP_018488917.2">
    <property type="nucleotide sequence ID" value="XM_018633415.2"/>
</dbReference>
<dbReference type="SUPFAM" id="SSF52540">
    <property type="entry name" value="P-loop containing nucleoside triphosphate hydrolases"/>
    <property type="match status" value="1"/>
</dbReference>
<dbReference type="KEGG" id="rsz:108859508"/>
<dbReference type="Gene3D" id="3.40.50.300">
    <property type="entry name" value="P-loop containing nucleotide triphosphate hydrolases"/>
    <property type="match status" value="1"/>
</dbReference>
<dbReference type="PROSITE" id="PS50893">
    <property type="entry name" value="ABC_TRANSPORTER_2"/>
    <property type="match status" value="1"/>
</dbReference>
<evidence type="ECO:0000256" key="1">
    <source>
        <dbReference type="ARBA" id="ARBA00022741"/>
    </source>
</evidence>
<feature type="domain" description="ABC transporter" evidence="4">
    <location>
        <begin position="88"/>
        <end position="334"/>
    </location>
</feature>
<dbReference type="PANTHER" id="PTHR43204">
    <property type="entry name" value="ABC TRANSPORTER I FAMILY MEMBER 6, CHLOROPLASTIC"/>
    <property type="match status" value="1"/>
</dbReference>
<dbReference type="GO" id="GO:0005524">
    <property type="term" value="F:ATP binding"/>
    <property type="evidence" value="ECO:0007669"/>
    <property type="project" value="UniProtKB-KW"/>
</dbReference>
<dbReference type="SMART" id="SM00382">
    <property type="entry name" value="AAA"/>
    <property type="match status" value="1"/>
</dbReference>
<proteinExistence type="predicted"/>
<protein>
    <submittedName>
        <fullName evidence="6">ABC transporter I family member 6, chloroplastic</fullName>
    </submittedName>
</protein>
<keyword evidence="1" id="KW-0547">Nucleotide-binding</keyword>
<dbReference type="Proteomes" id="UP000504610">
    <property type="component" value="Chromosome 5"/>
</dbReference>
<dbReference type="Pfam" id="PF00005">
    <property type="entry name" value="ABC_tran"/>
    <property type="match status" value="1"/>
</dbReference>
<feature type="compositionally biased region" description="Low complexity" evidence="3">
    <location>
        <begin position="59"/>
        <end position="76"/>
    </location>
</feature>
<reference evidence="5" key="1">
    <citation type="journal article" date="2019" name="Database">
        <title>The radish genome database (RadishGD): an integrated information resource for radish genomics.</title>
        <authorList>
            <person name="Yu H.J."/>
            <person name="Baek S."/>
            <person name="Lee Y.J."/>
            <person name="Cho A."/>
            <person name="Mun J.H."/>
        </authorList>
    </citation>
    <scope>NUCLEOTIDE SEQUENCE [LARGE SCALE GENOMIC DNA]</scope>
    <source>
        <strain evidence="5">cv. WK10039</strain>
    </source>
</reference>
<sequence length="335" mass="36347">MAGVNLHLRHSVAQLFPAVSSSPPPPPQLGISPSRVLFSNLRANSAAALSLRTTRRSNTVSASPVGSSTSSDSLTGDGDEAGRRTPLLEVKDLRAVIVESRQEILKGVNLVVYEGEIHAVMGKNGSGKSTFSKVLVGHPDYEVTGGSIVFKGENLLDMEPEERSLAGLFMSFQSPVEIPGVSNMDFLNMAFNARKRKLGQPELDPIQFYSHLVSKLEVVNMKTDFLNRNVNEGFSGGERKRNEILQLAVLGAELAILDEIDSGLDVDALQDVAKAVNGLLTPKNSVLMITHYQRLLDYIKPTLIHIMENGRIIKTGDRSLAKLLEKEGYKAISSG</sequence>
<dbReference type="InterPro" id="IPR027417">
    <property type="entry name" value="P-loop_NTPase"/>
</dbReference>
<name>A0A6J0NVT5_RAPSA</name>
<feature type="region of interest" description="Disordered" evidence="3">
    <location>
        <begin position="52"/>
        <end position="83"/>
    </location>
</feature>
<keyword evidence="5" id="KW-1185">Reference proteome</keyword>
<evidence type="ECO:0000259" key="4">
    <source>
        <dbReference type="PROSITE" id="PS50893"/>
    </source>
</evidence>
<evidence type="ECO:0000256" key="3">
    <source>
        <dbReference type="SAM" id="MobiDB-lite"/>
    </source>
</evidence>
<dbReference type="PROSITE" id="PS00211">
    <property type="entry name" value="ABC_TRANSPORTER_1"/>
    <property type="match status" value="1"/>
</dbReference>
<dbReference type="GO" id="GO:0016887">
    <property type="term" value="F:ATP hydrolysis activity"/>
    <property type="evidence" value="ECO:0007669"/>
    <property type="project" value="InterPro"/>
</dbReference>
<dbReference type="NCBIfam" id="TIGR01978">
    <property type="entry name" value="sufC"/>
    <property type="match status" value="1"/>
</dbReference>